<proteinExistence type="predicted"/>
<keyword evidence="2" id="KW-1185">Reference proteome</keyword>
<dbReference type="Proteomes" id="UP001060215">
    <property type="component" value="Chromosome 7"/>
</dbReference>
<gene>
    <name evidence="1" type="ORF">LOK49_LG07G00404</name>
</gene>
<sequence>MRKFFTIGLLLVVLFCFETAKPCLCSALTNSCVEDERLALLKFKHGLTDGLLQLSSWHGQDCCNWTGVQCDGITGHVVKLDLHVDTYNMMINSSAQNKVDPCLLELKYLNHLDLSGNKFQGSPIPDFFGAMTKLSTTMSGTLPEWLHDMNLLVLGLPDNHISGPIPNLPTTLFIVDLSNNFISGPLPQNIGDMVALSSLYVVGNLINGSIPKSFCKILNLVYLDLSKNMLSGNLPHCLGELSNLSILKFASNKLSGVIPNSIGHLTTLLGLYLNNNSLYGELPSALGNCSSLAYLNLGENGFNGNIPRWIGEFKDLAILRLHKNMFNGSIPLQLCQLPQLQIMDLADNTLQGTIPRCFGNLNGMILNETGIRYNLGGWLDENIMQIMKGNALEYTTALLQNTLMATQTRGLIRDQNLNVHFDAAPFGVKSNVLKAQKNGGLSGRKVHLTIYLSRGGLLHFRHQRSTTRRM</sequence>
<name>A0ACC0GYM5_9ERIC</name>
<accession>A0ACC0GYM5</accession>
<evidence type="ECO:0000313" key="2">
    <source>
        <dbReference type="Proteomes" id="UP001060215"/>
    </source>
</evidence>
<comment type="caution">
    <text evidence="1">The sequence shown here is derived from an EMBL/GenBank/DDBJ whole genome shotgun (WGS) entry which is preliminary data.</text>
</comment>
<evidence type="ECO:0000313" key="1">
    <source>
        <dbReference type="EMBL" id="KAI8005547.1"/>
    </source>
</evidence>
<dbReference type="EMBL" id="CM045764">
    <property type="protein sequence ID" value="KAI8005547.1"/>
    <property type="molecule type" value="Genomic_DNA"/>
</dbReference>
<protein>
    <submittedName>
        <fullName evidence="1">LRR receptor-like serine/threonine-protein kinase FLS2</fullName>
    </submittedName>
</protein>
<organism evidence="1 2">
    <name type="scientific">Camellia lanceoleosa</name>
    <dbReference type="NCBI Taxonomy" id="1840588"/>
    <lineage>
        <taxon>Eukaryota</taxon>
        <taxon>Viridiplantae</taxon>
        <taxon>Streptophyta</taxon>
        <taxon>Embryophyta</taxon>
        <taxon>Tracheophyta</taxon>
        <taxon>Spermatophyta</taxon>
        <taxon>Magnoliopsida</taxon>
        <taxon>eudicotyledons</taxon>
        <taxon>Gunneridae</taxon>
        <taxon>Pentapetalae</taxon>
        <taxon>asterids</taxon>
        <taxon>Ericales</taxon>
        <taxon>Theaceae</taxon>
        <taxon>Camellia</taxon>
    </lineage>
</organism>
<reference evidence="1 2" key="1">
    <citation type="journal article" date="2022" name="Plant J.">
        <title>Chromosome-level genome of Camellia lanceoleosa provides a valuable resource for understanding genome evolution and self-incompatibility.</title>
        <authorList>
            <person name="Gong W."/>
            <person name="Xiao S."/>
            <person name="Wang L."/>
            <person name="Liao Z."/>
            <person name="Chang Y."/>
            <person name="Mo W."/>
            <person name="Hu G."/>
            <person name="Li W."/>
            <person name="Zhao G."/>
            <person name="Zhu H."/>
            <person name="Hu X."/>
            <person name="Ji K."/>
            <person name="Xiang X."/>
            <person name="Song Q."/>
            <person name="Yuan D."/>
            <person name="Jin S."/>
            <person name="Zhang L."/>
        </authorList>
    </citation>
    <scope>NUCLEOTIDE SEQUENCE [LARGE SCALE GENOMIC DNA]</scope>
    <source>
        <strain evidence="1">SQ_2022a</strain>
    </source>
</reference>